<dbReference type="InterPro" id="IPR053030">
    <property type="entry name" value="Ribosomal_biogenesis_FAF1-like"/>
</dbReference>
<dbReference type="EMBL" id="JAACJP010000001">
    <property type="protein sequence ID" value="KAF5387827.1"/>
    <property type="molecule type" value="Genomic_DNA"/>
</dbReference>
<gene>
    <name evidence="2" type="ORF">D9615_000337</name>
</gene>
<keyword evidence="3" id="KW-1185">Reference proteome</keyword>
<feature type="compositionally biased region" description="Basic and acidic residues" evidence="1">
    <location>
        <begin position="50"/>
        <end position="65"/>
    </location>
</feature>
<dbReference type="GO" id="GO:0005730">
    <property type="term" value="C:nucleolus"/>
    <property type="evidence" value="ECO:0007669"/>
    <property type="project" value="TreeGrafter"/>
</dbReference>
<organism evidence="2 3">
    <name type="scientific">Tricholomella constricta</name>
    <dbReference type="NCBI Taxonomy" id="117010"/>
    <lineage>
        <taxon>Eukaryota</taxon>
        <taxon>Fungi</taxon>
        <taxon>Dikarya</taxon>
        <taxon>Basidiomycota</taxon>
        <taxon>Agaricomycotina</taxon>
        <taxon>Agaricomycetes</taxon>
        <taxon>Agaricomycetidae</taxon>
        <taxon>Agaricales</taxon>
        <taxon>Tricholomatineae</taxon>
        <taxon>Lyophyllaceae</taxon>
        <taxon>Tricholomella</taxon>
    </lineage>
</organism>
<feature type="region of interest" description="Disordered" evidence="1">
    <location>
        <begin position="457"/>
        <end position="524"/>
    </location>
</feature>
<dbReference type="OrthoDB" id="3005035at2759"/>
<dbReference type="Proteomes" id="UP000565441">
    <property type="component" value="Unassembled WGS sequence"/>
</dbReference>
<accession>A0A8H5HQZ7</accession>
<dbReference type="GO" id="GO:0000462">
    <property type="term" value="P:maturation of SSU-rRNA from tricistronic rRNA transcript (SSU-rRNA, 5.8S rRNA, LSU-rRNA)"/>
    <property type="evidence" value="ECO:0007669"/>
    <property type="project" value="TreeGrafter"/>
</dbReference>
<feature type="region of interest" description="Disordered" evidence="1">
    <location>
        <begin position="40"/>
        <end position="87"/>
    </location>
</feature>
<dbReference type="PANTHER" id="PTHR28096">
    <property type="entry name" value="PROTEIN FAF1"/>
    <property type="match status" value="1"/>
</dbReference>
<dbReference type="PANTHER" id="PTHR28096:SF1">
    <property type="entry name" value="PROTEIN FAF1"/>
    <property type="match status" value="1"/>
</dbReference>
<evidence type="ECO:0000313" key="3">
    <source>
        <dbReference type="Proteomes" id="UP000565441"/>
    </source>
</evidence>
<sequence length="792" mass="88803">MLQWFKTRVISHPCLPERLPSSGFIQREAEDLAPRAILRQLRRSPTPTSSEHDGLPDTSEHDRRGSVSSVGSSSSVTSPISPKVNTKTSVWKEPQPFEVFRAIEHKDIIFLMEVRDRGFALLLRKTGDATPLLHAMRIGQSHRDIAILLLGAFSRWINHLSDEDIPKQRTKVILKALRTNLKLAIDYGLAKSQSDLTASFLQTLVMSEGDKWVLAQVSTISNALSAGTAGQPVKAADASVRRFATKELGKAQLIASLEDYVANATGDLLMLGAWSNTLAIIKGETIPSYYFARDDRVYKAFVERLEQHKVTIQTSLGRRLKWQLRILKTVLEGRTTTYRRKIELLASELDEGNDRTLHYLDFSFHYLAVFSSLLVEGAQPVLRILMVVGVSSSIYELKRAQDTEVPSQFKITPGCWRIVEHQNLLNLLQAHGQEFLMADQNLLNLLQAHGQEFLNSFALPDSSAGPKKRKRAEAAPSPRKSPKFERESDSDEEWGGITEKVERNHEDSESEVGGPNDSEQEDDDFAASSLNIDSKVVVFQDVSYNPTQFDQASKAQMKAFMSSKVSKLRQDILGAPGKEKTEEEEDDDEYTNAQNDAILHRLVHTKLLSGNLDPELEMTHARRRKALAGRVLELSGAARLGKGEKAVREKERNKASKRVREGLFEKKKQRAKQELEEAKDLGNYHPRLKKSFDSKDRGSSRMRQRGLKMGVGKFEGGLLKLSRGEISMAEDPQEQYNDTPLVRHDPDSRLHLKTSYLDNLRFSIDRSKVPDLAKGGCVSLSKISIIFAAGLS</sequence>
<evidence type="ECO:0000313" key="2">
    <source>
        <dbReference type="EMBL" id="KAF5387827.1"/>
    </source>
</evidence>
<dbReference type="AlphaFoldDB" id="A0A8H5HQZ7"/>
<feature type="compositionally biased region" description="Low complexity" evidence="1">
    <location>
        <begin position="66"/>
        <end position="78"/>
    </location>
</feature>
<evidence type="ECO:0000256" key="1">
    <source>
        <dbReference type="SAM" id="MobiDB-lite"/>
    </source>
</evidence>
<name>A0A8H5HQZ7_9AGAR</name>
<protein>
    <submittedName>
        <fullName evidence="2">Uncharacterized protein</fullName>
    </submittedName>
</protein>
<reference evidence="2 3" key="1">
    <citation type="journal article" date="2020" name="ISME J.">
        <title>Uncovering the hidden diversity of litter-decomposition mechanisms in mushroom-forming fungi.</title>
        <authorList>
            <person name="Floudas D."/>
            <person name="Bentzer J."/>
            <person name="Ahren D."/>
            <person name="Johansson T."/>
            <person name="Persson P."/>
            <person name="Tunlid A."/>
        </authorList>
    </citation>
    <scope>NUCLEOTIDE SEQUENCE [LARGE SCALE GENOMIC DNA]</scope>
    <source>
        <strain evidence="2 3">CBS 661.87</strain>
    </source>
</reference>
<proteinExistence type="predicted"/>
<comment type="caution">
    <text evidence="2">The sequence shown here is derived from an EMBL/GenBank/DDBJ whole genome shotgun (WGS) entry which is preliminary data.</text>
</comment>